<comment type="caution">
    <text evidence="1">The sequence shown here is derived from an EMBL/GenBank/DDBJ whole genome shotgun (WGS) entry which is preliminary data.</text>
</comment>
<sequence length="61" mass="7203">MYNQKLTYNPNLTYDTPSKELNNIAQLPSVEERRYDLNEAYAFSAICNRFIINNILNVLKF</sequence>
<protein>
    <submittedName>
        <fullName evidence="1">Uncharacterized protein</fullName>
    </submittedName>
</protein>
<organism evidence="1 2">
    <name type="scientific">Brachionus plicatilis</name>
    <name type="common">Marine rotifer</name>
    <name type="synonym">Brachionus muelleri</name>
    <dbReference type="NCBI Taxonomy" id="10195"/>
    <lineage>
        <taxon>Eukaryota</taxon>
        <taxon>Metazoa</taxon>
        <taxon>Spiralia</taxon>
        <taxon>Gnathifera</taxon>
        <taxon>Rotifera</taxon>
        <taxon>Eurotatoria</taxon>
        <taxon>Monogononta</taxon>
        <taxon>Pseudotrocha</taxon>
        <taxon>Ploima</taxon>
        <taxon>Brachionidae</taxon>
        <taxon>Brachionus</taxon>
    </lineage>
</organism>
<reference evidence="1 2" key="1">
    <citation type="journal article" date="2018" name="Sci. Rep.">
        <title>Genomic signatures of local adaptation to the degree of environmental predictability in rotifers.</title>
        <authorList>
            <person name="Franch-Gras L."/>
            <person name="Hahn C."/>
            <person name="Garcia-Roger E.M."/>
            <person name="Carmona M.J."/>
            <person name="Serra M."/>
            <person name="Gomez A."/>
        </authorList>
    </citation>
    <scope>NUCLEOTIDE SEQUENCE [LARGE SCALE GENOMIC DNA]</scope>
    <source>
        <strain evidence="1">HYR1</strain>
    </source>
</reference>
<evidence type="ECO:0000313" key="1">
    <source>
        <dbReference type="EMBL" id="RNA36181.1"/>
    </source>
</evidence>
<gene>
    <name evidence="1" type="ORF">BpHYR1_015504</name>
</gene>
<dbReference type="AlphaFoldDB" id="A0A3M7SK72"/>
<dbReference type="Proteomes" id="UP000276133">
    <property type="component" value="Unassembled WGS sequence"/>
</dbReference>
<keyword evidence="2" id="KW-1185">Reference proteome</keyword>
<dbReference type="EMBL" id="REGN01001216">
    <property type="protein sequence ID" value="RNA36181.1"/>
    <property type="molecule type" value="Genomic_DNA"/>
</dbReference>
<name>A0A3M7SK72_BRAPC</name>
<accession>A0A3M7SK72</accession>
<evidence type="ECO:0000313" key="2">
    <source>
        <dbReference type="Proteomes" id="UP000276133"/>
    </source>
</evidence>
<proteinExistence type="predicted"/>